<keyword evidence="5" id="KW-1185">Reference proteome</keyword>
<dbReference type="CDD" id="cd07043">
    <property type="entry name" value="STAS_anti-anti-sigma_factors"/>
    <property type="match status" value="1"/>
</dbReference>
<organism evidence="4 5">
    <name type="scientific">Streptomyces coelicolor (strain ATCC BAA-471 / A3(2) / M145)</name>
    <dbReference type="NCBI Taxonomy" id="100226"/>
    <lineage>
        <taxon>Bacteria</taxon>
        <taxon>Bacillati</taxon>
        <taxon>Actinomycetota</taxon>
        <taxon>Actinomycetes</taxon>
        <taxon>Kitasatosporales</taxon>
        <taxon>Streptomycetaceae</taxon>
        <taxon>Streptomyces</taxon>
        <taxon>Streptomyces albidoflavus group</taxon>
    </lineage>
</organism>
<dbReference type="PANTHER" id="PTHR33495:SF2">
    <property type="entry name" value="ANTI-SIGMA FACTOR ANTAGONIST TM_1081-RELATED"/>
    <property type="match status" value="1"/>
</dbReference>
<dbReference type="IntAct" id="Q9EWS1">
    <property type="interactions" value="1"/>
</dbReference>
<evidence type="ECO:0000313" key="5">
    <source>
        <dbReference type="Proteomes" id="UP000001973"/>
    </source>
</evidence>
<proteinExistence type="inferred from homology"/>
<dbReference type="HOGENOM" id="CLU_115403_3_3_11"/>
<dbReference type="AlphaFoldDB" id="Q9EWS1"/>
<dbReference type="InParanoid" id="Q9EWS1"/>
<dbReference type="EMBL" id="AL645882">
    <property type="protein sequence ID" value="CAC14346.1"/>
    <property type="molecule type" value="Genomic_DNA"/>
</dbReference>
<evidence type="ECO:0000259" key="3">
    <source>
        <dbReference type="PROSITE" id="PS50801"/>
    </source>
</evidence>
<dbReference type="GO" id="GO:0043856">
    <property type="term" value="F:anti-sigma factor antagonist activity"/>
    <property type="evidence" value="ECO:0000318"/>
    <property type="project" value="GO_Central"/>
</dbReference>
<dbReference type="InterPro" id="IPR002645">
    <property type="entry name" value="STAS_dom"/>
</dbReference>
<dbReference type="OrthoDB" id="4284170at2"/>
<dbReference type="PaxDb" id="100226-SCO0781"/>
<comment type="similarity">
    <text evidence="1 2">Belongs to the anti-sigma-factor antagonist family.</text>
</comment>
<reference evidence="4 5" key="2">
    <citation type="journal article" date="2002" name="Nature">
        <title>Complete genome sequence of the model actinomycete Streptomyces coelicolor A3(2).</title>
        <authorList>
            <person name="Bentley S.D."/>
            <person name="Chater K.F."/>
            <person name="Cerdeno-Tarraga A.M."/>
            <person name="Challis G.L."/>
            <person name="Thomson N.R."/>
            <person name="James K.D."/>
            <person name="Harris D.E."/>
            <person name="Quail M.A."/>
            <person name="Kieser H."/>
            <person name="Harper D."/>
            <person name="Bateman A."/>
            <person name="Brown S."/>
            <person name="Chandra G."/>
            <person name="Chen C.W."/>
            <person name="Collins M."/>
            <person name="Cronin A."/>
            <person name="Fraser A."/>
            <person name="Goble A."/>
            <person name="Hidalgo J."/>
            <person name="Hornsby T."/>
            <person name="Howarth S."/>
            <person name="Huang C.H."/>
            <person name="Kieser T."/>
            <person name="Larke L."/>
            <person name="Murphy L."/>
            <person name="Oliver K."/>
            <person name="O'Neil S."/>
            <person name="Rabbinowitsch E."/>
            <person name="Rajandream M.A."/>
            <person name="Rutherford K."/>
            <person name="Rutter S."/>
            <person name="Seeger K."/>
            <person name="Saunders D."/>
            <person name="Sharp S."/>
            <person name="Squares R."/>
            <person name="Squares S."/>
            <person name="Taylor K."/>
            <person name="Warren T."/>
            <person name="Wietzorrek A."/>
            <person name="Woodward J."/>
            <person name="Barrell B.G."/>
            <person name="Parkhill J."/>
            <person name="Hopwood D.A."/>
        </authorList>
    </citation>
    <scope>NUCLEOTIDE SEQUENCE [LARGE SCALE GENOMIC DNA]</scope>
    <source>
        <strain evidence="5">ATCC BAA-471 / A3(2) / M145</strain>
    </source>
</reference>
<dbReference type="InterPro" id="IPR003658">
    <property type="entry name" value="Anti-sigma_ant"/>
</dbReference>
<dbReference type="PROSITE" id="PS50801">
    <property type="entry name" value="STAS"/>
    <property type="match status" value="1"/>
</dbReference>
<dbReference type="Proteomes" id="UP000001973">
    <property type="component" value="Chromosome"/>
</dbReference>
<dbReference type="SUPFAM" id="SSF52091">
    <property type="entry name" value="SpoIIaa-like"/>
    <property type="match status" value="1"/>
</dbReference>
<evidence type="ECO:0000256" key="1">
    <source>
        <dbReference type="ARBA" id="ARBA00009013"/>
    </source>
</evidence>
<accession>Q9EWS1</accession>
<feature type="domain" description="STAS" evidence="3">
    <location>
        <begin position="48"/>
        <end position="157"/>
    </location>
</feature>
<sequence length="166" mass="18567">MSIEHAQTRSIGVTFRADWVVEPPEAGRTGRDRLEARFVRQESASPTRHLRVRHHRGHTVLEFRGEIDIASAAEIAPYLDRETGRPGARVVLDLDGIEFFDCSGLRLLYRARSQVLDGGGQVRLVCTHALTLRMLRITGLARLLPPWPTLDEALGVSRPAGRRTGR</sequence>
<dbReference type="eggNOG" id="COG1366">
    <property type="taxonomic scope" value="Bacteria"/>
</dbReference>
<dbReference type="EMBL" id="AL939106">
    <property type="protein sequence ID" value="CAC14346.1"/>
    <property type="molecule type" value="Genomic_DNA"/>
</dbReference>
<name>Q9EWS1_STRCO</name>
<reference evidence="4 5" key="1">
    <citation type="journal article" date="1996" name="Mol. Microbiol.">
        <title>A set of ordered cosmids and a detailed genetic and physical map for the 8 Mb Streptomyces coelicolor A3(2) chromosome.</title>
        <authorList>
            <person name="Redenbach M."/>
            <person name="Kieser H.M."/>
            <person name="Denapaite D."/>
            <person name="Eichner A."/>
            <person name="Cullum J."/>
            <person name="Kinashi H."/>
            <person name="Hopwood D.A."/>
        </authorList>
    </citation>
    <scope>NUCLEOTIDE SEQUENCE [LARGE SCALE GENOMIC DNA]</scope>
    <source>
        <strain evidence="5">ATCC BAA-471 / A3(2) / M145</strain>
    </source>
</reference>
<gene>
    <name evidence="4" type="ordered locus">SCO0781</name>
    <name evidence="4" type="ORF">3SCF60.13</name>
</gene>
<dbReference type="STRING" id="100226.gene:17758364"/>
<dbReference type="Pfam" id="PF01740">
    <property type="entry name" value="STAS"/>
    <property type="match status" value="1"/>
</dbReference>
<dbReference type="InterPro" id="IPR036513">
    <property type="entry name" value="STAS_dom_sf"/>
</dbReference>
<dbReference type="PATRIC" id="fig|100226.15.peg.773"/>
<dbReference type="KEGG" id="sco:SCO0781"/>
<dbReference type="PhylomeDB" id="Q9EWS1"/>
<evidence type="ECO:0000313" key="4">
    <source>
        <dbReference type="EMBL" id="CAC14346.1"/>
    </source>
</evidence>
<dbReference type="NCBIfam" id="TIGR00377">
    <property type="entry name" value="ant_ant_sig"/>
    <property type="match status" value="1"/>
</dbReference>
<dbReference type="Gene3D" id="3.30.750.24">
    <property type="entry name" value="STAS domain"/>
    <property type="match status" value="1"/>
</dbReference>
<evidence type="ECO:0000256" key="2">
    <source>
        <dbReference type="RuleBase" id="RU003749"/>
    </source>
</evidence>
<dbReference type="PANTHER" id="PTHR33495">
    <property type="entry name" value="ANTI-SIGMA FACTOR ANTAGONIST TM_1081-RELATED-RELATED"/>
    <property type="match status" value="1"/>
</dbReference>
<protein>
    <recommendedName>
        <fullName evidence="2">Anti-sigma factor antagonist</fullName>
    </recommendedName>
</protein>